<evidence type="ECO:0000313" key="3">
    <source>
        <dbReference type="EMBL" id="GCE45076.1"/>
    </source>
</evidence>
<feature type="region of interest" description="Disordered" evidence="1">
    <location>
        <begin position="220"/>
        <end position="249"/>
    </location>
</feature>
<protein>
    <submittedName>
        <fullName evidence="3">Mobile element protein</fullName>
    </submittedName>
</protein>
<dbReference type="RefSeq" id="WP_225858583.1">
    <property type="nucleotide sequence ID" value="NZ_BHYM01000155.1"/>
</dbReference>
<dbReference type="InterPro" id="IPR054353">
    <property type="entry name" value="IstA-like_C"/>
</dbReference>
<dbReference type="Proteomes" id="UP000287519">
    <property type="component" value="Unassembled WGS sequence"/>
</dbReference>
<gene>
    <name evidence="3" type="ORF">Rhow_001103</name>
</gene>
<name>A0A402CMV8_RHOWR</name>
<comment type="caution">
    <text evidence="3">The sequence shown here is derived from an EMBL/GenBank/DDBJ whole genome shotgun (WGS) entry which is preliminary data.</text>
</comment>
<evidence type="ECO:0000313" key="4">
    <source>
        <dbReference type="Proteomes" id="UP000287519"/>
    </source>
</evidence>
<dbReference type="PANTHER" id="PTHR35004:SF8">
    <property type="entry name" value="TRANSPOSASE RV3428C-RELATED"/>
    <property type="match status" value="1"/>
</dbReference>
<evidence type="ECO:0000259" key="2">
    <source>
        <dbReference type="Pfam" id="PF22483"/>
    </source>
</evidence>
<organism evidence="3 4">
    <name type="scientific">Rhodococcus wratislaviensis</name>
    <name type="common">Tsukamurella wratislaviensis</name>
    <dbReference type="NCBI Taxonomy" id="44752"/>
    <lineage>
        <taxon>Bacteria</taxon>
        <taxon>Bacillati</taxon>
        <taxon>Actinomycetota</taxon>
        <taxon>Actinomycetes</taxon>
        <taxon>Mycobacteriales</taxon>
        <taxon>Nocardiaceae</taxon>
        <taxon>Rhodococcus</taxon>
    </lineage>
</organism>
<feature type="domain" description="Transposase for insertion sequence element IS21-like C-terminal" evidence="2">
    <location>
        <begin position="60"/>
        <end position="122"/>
    </location>
</feature>
<dbReference type="EMBL" id="BHYM01000155">
    <property type="protein sequence ID" value="GCE45076.1"/>
    <property type="molecule type" value="Genomic_DNA"/>
</dbReference>
<sequence>MPYIRDSYFKGREFTSLAQMQDAALAWCTDVYGRHNHRGLDGAQPTAVFDAVEKHRLTPLPPRPFDPVRYQVGKVAPDCHVKAGKALYSVPWRLIGQQVLVRTSGDVVQIFHTEQVVATHVLHLSGRSTNPEHYPPHKIAYTLQTVSWCRAQAEQIGLGAVAIVDELSQVNALHRLRAIQGIIRLRDRYDDARLDAACARALEVGDPSYRTVKGILAAGTEHDGRPAPAPAPAPAFLRGPDAFDTERTA</sequence>
<dbReference type="PANTHER" id="PTHR35004">
    <property type="entry name" value="TRANSPOSASE RV3428C-RELATED"/>
    <property type="match status" value="1"/>
</dbReference>
<dbReference type="Pfam" id="PF22483">
    <property type="entry name" value="Mu-transpos_C_2"/>
    <property type="match status" value="1"/>
</dbReference>
<reference evidence="3 4" key="1">
    <citation type="submission" date="2018-11" db="EMBL/GenBank/DDBJ databases">
        <title>Microbial catabolism of amino acid.</title>
        <authorList>
            <person name="Hibi M."/>
            <person name="Ogawa J."/>
        </authorList>
    </citation>
    <scope>NUCLEOTIDE SEQUENCE [LARGE SCALE GENOMIC DNA]</scope>
    <source>
        <strain evidence="3 4">C31-06</strain>
    </source>
</reference>
<dbReference type="AlphaFoldDB" id="A0A402CMV8"/>
<accession>A0A402CMV8</accession>
<evidence type="ECO:0000256" key="1">
    <source>
        <dbReference type="SAM" id="MobiDB-lite"/>
    </source>
</evidence>
<keyword evidence="4" id="KW-1185">Reference proteome</keyword>
<proteinExistence type="predicted"/>